<sequence length="378" mass="40562">MTAVPDGLLDWARLPGPTKVLDRTRRRLEAGGSIAGSPLPVSLTPAERRDVGRLLGSAWELSQRAVPLRQLAERIEELGTDLPSLLTALHGPLVDRPAERAARRSAAQMERRAAAEELRAAGLPDDVINGWMSAAALPAAGSGRLHRLASQAAAVLRTLPAPGDTTLLAVLAADALDDPHALDRDTRLGATVLRLAHRGELPDSARREAEAWRAAWEHLGVVCDELSSRVLVLNLDLRGDAAATHLTGAAGAEPVWLTWRSLRGTFTSPATDVYVCENPAVLAAAADRLGVSSRPLICTNGRPTCAARRLIAVLAAAGVRLWIRADDDPAGQQIVNEVHMIAPAAQLWRYERRDATDGQRRYEEQDLPLLLADLTASD</sequence>
<protein>
    <recommendedName>
        <fullName evidence="5">DUF2399 domain-containing protein</fullName>
    </recommendedName>
</protein>
<organism evidence="3 4">
    <name type="scientific">Dactylosporangium darangshiense</name>
    <dbReference type="NCBI Taxonomy" id="579108"/>
    <lineage>
        <taxon>Bacteria</taxon>
        <taxon>Bacillati</taxon>
        <taxon>Actinomycetota</taxon>
        <taxon>Actinomycetes</taxon>
        <taxon>Micromonosporales</taxon>
        <taxon>Micromonosporaceae</taxon>
        <taxon>Dactylosporangium</taxon>
    </lineage>
</organism>
<evidence type="ECO:0000259" key="2">
    <source>
        <dbReference type="Pfam" id="PF11796"/>
    </source>
</evidence>
<dbReference type="Pfam" id="PF11796">
    <property type="entry name" value="DUF3323"/>
    <property type="match status" value="1"/>
</dbReference>
<dbReference type="InterPro" id="IPR024465">
    <property type="entry name" value="DUF2399"/>
</dbReference>
<proteinExistence type="predicted"/>
<dbReference type="InterPro" id="IPR024466">
    <property type="entry name" value="CHP02679_N"/>
</dbReference>
<gene>
    <name evidence="3" type="ORF">GCM10022255_069020</name>
</gene>
<dbReference type="Proteomes" id="UP001500620">
    <property type="component" value="Unassembled WGS sequence"/>
</dbReference>
<evidence type="ECO:0000313" key="3">
    <source>
        <dbReference type="EMBL" id="GAA4256394.1"/>
    </source>
</evidence>
<dbReference type="EMBL" id="BAABAT010000024">
    <property type="protein sequence ID" value="GAA4256394.1"/>
    <property type="molecule type" value="Genomic_DNA"/>
</dbReference>
<feature type="domain" description="Conserved hypothetical protein CHP02679 N terminus" evidence="2">
    <location>
        <begin position="42"/>
        <end position="236"/>
    </location>
</feature>
<dbReference type="RefSeq" id="WP_380132410.1">
    <property type="nucleotide sequence ID" value="NZ_JBHTFY010000001.1"/>
</dbReference>
<name>A0ABP8DHX6_9ACTN</name>
<accession>A0ABP8DHX6</accession>
<evidence type="ECO:0000259" key="1">
    <source>
        <dbReference type="Pfam" id="PF09664"/>
    </source>
</evidence>
<comment type="caution">
    <text evidence="3">The sequence shown here is derived from an EMBL/GenBank/DDBJ whole genome shotgun (WGS) entry which is preliminary data.</text>
</comment>
<feature type="domain" description="DUF2399" evidence="1">
    <location>
        <begin position="264"/>
        <end position="355"/>
    </location>
</feature>
<reference evidence="4" key="1">
    <citation type="journal article" date="2019" name="Int. J. Syst. Evol. Microbiol.">
        <title>The Global Catalogue of Microorganisms (GCM) 10K type strain sequencing project: providing services to taxonomists for standard genome sequencing and annotation.</title>
        <authorList>
            <consortium name="The Broad Institute Genomics Platform"/>
            <consortium name="The Broad Institute Genome Sequencing Center for Infectious Disease"/>
            <person name="Wu L."/>
            <person name="Ma J."/>
        </authorList>
    </citation>
    <scope>NUCLEOTIDE SEQUENCE [LARGE SCALE GENOMIC DNA]</scope>
    <source>
        <strain evidence="4">JCM 17441</strain>
    </source>
</reference>
<keyword evidence="4" id="KW-1185">Reference proteome</keyword>
<evidence type="ECO:0008006" key="5">
    <source>
        <dbReference type="Google" id="ProtNLM"/>
    </source>
</evidence>
<evidence type="ECO:0000313" key="4">
    <source>
        <dbReference type="Proteomes" id="UP001500620"/>
    </source>
</evidence>
<dbReference type="Pfam" id="PF09664">
    <property type="entry name" value="DUF2399"/>
    <property type="match status" value="1"/>
</dbReference>